<dbReference type="InterPro" id="IPR019887">
    <property type="entry name" value="Tscrpt_reg_AsnC/Lrp_C"/>
</dbReference>
<dbReference type="Gene3D" id="3.30.70.920">
    <property type="match status" value="1"/>
</dbReference>
<dbReference type="GO" id="GO:0043200">
    <property type="term" value="P:response to amino acid"/>
    <property type="evidence" value="ECO:0007669"/>
    <property type="project" value="TreeGrafter"/>
</dbReference>
<dbReference type="Gene3D" id="1.10.10.10">
    <property type="entry name" value="Winged helix-like DNA-binding domain superfamily/Winged helix DNA-binding domain"/>
    <property type="match status" value="1"/>
</dbReference>
<dbReference type="SUPFAM" id="SSF54909">
    <property type="entry name" value="Dimeric alpha+beta barrel"/>
    <property type="match status" value="1"/>
</dbReference>
<proteinExistence type="predicted"/>
<dbReference type="GO" id="GO:0043565">
    <property type="term" value="F:sequence-specific DNA binding"/>
    <property type="evidence" value="ECO:0007669"/>
    <property type="project" value="InterPro"/>
</dbReference>
<dbReference type="KEGG" id="bot:CIT37_37590"/>
<dbReference type="InterPro" id="IPR036390">
    <property type="entry name" value="WH_DNA-bd_sf"/>
</dbReference>
<dbReference type="Pfam" id="PF13412">
    <property type="entry name" value="HTH_24"/>
    <property type="match status" value="1"/>
</dbReference>
<dbReference type="SUPFAM" id="SSF46785">
    <property type="entry name" value="Winged helix' DNA-binding domain"/>
    <property type="match status" value="1"/>
</dbReference>
<dbReference type="PRINTS" id="PR00033">
    <property type="entry name" value="HTHASNC"/>
</dbReference>
<sequence length="185" mass="20299">MQISASFGRPAPVFGAKPPFHAGNETLALDRKDLAILAELTTNARASHTELANKVGLSSTALARRQKALEDEGYIQAYQAALDLAQFGLTTTVLVRIALESQSDDALKAFEAEVVKCPSVVRCFLMSGTDDYILIVLARDIQDFERIHRTELSRLPRVARVQSSFALRDIVNRAVPTVVFGEAKR</sequence>
<reference evidence="1 2" key="1">
    <citation type="journal article" date="2014" name="Int. J. Syst. Evol. Microbiol.">
        <title>Bradyrhizobium ottawaense sp. nov., a symbiotic nitrogen fixing bacterium from root nodules of soybeans in Canada.</title>
        <authorList>
            <person name="Yu X."/>
            <person name="Cloutier S."/>
            <person name="Tambong J.T."/>
            <person name="Bromfield E.S."/>
        </authorList>
    </citation>
    <scope>NUCLEOTIDE SEQUENCE [LARGE SCALE GENOMIC DNA]</scope>
    <source>
        <strain evidence="1 2">OO99</strain>
    </source>
</reference>
<dbReference type="InterPro" id="IPR011008">
    <property type="entry name" value="Dimeric_a/b-barrel"/>
</dbReference>
<protein>
    <submittedName>
        <fullName evidence="1">Lrp/AsnC family transcriptional regulator</fullName>
    </submittedName>
</protein>
<evidence type="ECO:0000313" key="1">
    <source>
        <dbReference type="EMBL" id="AWL97196.1"/>
    </source>
</evidence>
<dbReference type="OrthoDB" id="8085200at2"/>
<dbReference type="PROSITE" id="PS50956">
    <property type="entry name" value="HTH_ASNC_2"/>
    <property type="match status" value="1"/>
</dbReference>
<dbReference type="PANTHER" id="PTHR30154">
    <property type="entry name" value="LEUCINE-RESPONSIVE REGULATORY PROTEIN"/>
    <property type="match status" value="1"/>
</dbReference>
<dbReference type="PANTHER" id="PTHR30154:SF46">
    <property type="entry name" value="TRANSCRIPTIONAL REGULATORY PROTEIN"/>
    <property type="match status" value="1"/>
</dbReference>
<evidence type="ECO:0000313" key="2">
    <source>
        <dbReference type="Proteomes" id="UP000215703"/>
    </source>
</evidence>
<dbReference type="Pfam" id="PF01037">
    <property type="entry name" value="AsnC_trans_reg"/>
    <property type="match status" value="1"/>
</dbReference>
<organism evidence="1 2">
    <name type="scientific">Bradyrhizobium ottawaense</name>
    <dbReference type="NCBI Taxonomy" id="931866"/>
    <lineage>
        <taxon>Bacteria</taxon>
        <taxon>Pseudomonadati</taxon>
        <taxon>Pseudomonadota</taxon>
        <taxon>Alphaproteobacteria</taxon>
        <taxon>Hyphomicrobiales</taxon>
        <taxon>Nitrobacteraceae</taxon>
        <taxon>Bradyrhizobium</taxon>
    </lineage>
</organism>
<dbReference type="SMART" id="SM00344">
    <property type="entry name" value="HTH_ASNC"/>
    <property type="match status" value="1"/>
</dbReference>
<dbReference type="EMBL" id="CP029425">
    <property type="protein sequence ID" value="AWL97196.1"/>
    <property type="molecule type" value="Genomic_DNA"/>
</dbReference>
<dbReference type="InterPro" id="IPR036388">
    <property type="entry name" value="WH-like_DNA-bd_sf"/>
</dbReference>
<dbReference type="InterPro" id="IPR019888">
    <property type="entry name" value="Tscrpt_reg_AsnC-like"/>
</dbReference>
<reference evidence="1 2" key="2">
    <citation type="journal article" date="2017" name="Syst. Appl. Microbiol.">
        <title>Soybeans inoculated with root zone soils of Canadian native legumes harbour diverse and novel Bradyrhizobium spp. that possess agricultural potential.</title>
        <authorList>
            <person name="Bromfield E.S.P."/>
            <person name="Cloutier S."/>
            <person name="Tambong J.T."/>
            <person name="Tran Thi T.V."/>
        </authorList>
    </citation>
    <scope>NUCLEOTIDE SEQUENCE [LARGE SCALE GENOMIC DNA]</scope>
    <source>
        <strain evidence="1 2">OO99</strain>
    </source>
</reference>
<dbReference type="InterPro" id="IPR000485">
    <property type="entry name" value="AsnC-type_HTH_dom"/>
</dbReference>
<gene>
    <name evidence="1" type="ORF">CIT37_37590</name>
</gene>
<dbReference type="AlphaFoldDB" id="A0A2U8PHH4"/>
<accession>A0A2U8PHH4</accession>
<dbReference type="GO" id="GO:0005829">
    <property type="term" value="C:cytosol"/>
    <property type="evidence" value="ECO:0007669"/>
    <property type="project" value="TreeGrafter"/>
</dbReference>
<name>A0A2U8PHH4_9BRAD</name>
<dbReference type="Proteomes" id="UP000215703">
    <property type="component" value="Chromosome"/>
</dbReference>